<sequence length="111" mass="11910">MLLRGGVAGAGAPVVRAPARATDIAGDCAVDWSVRVICSLLVSRTRDVRARRSRQSRSCRDCPTDPIPEAPDDRARACAVRLAGLRTRGRAGLPVGSYWPSLPRCSHTQCI</sequence>
<evidence type="ECO:0000313" key="2">
    <source>
        <dbReference type="EMBL" id="GAA3173043.1"/>
    </source>
</evidence>
<keyword evidence="3" id="KW-1185">Reference proteome</keyword>
<protein>
    <submittedName>
        <fullName evidence="2">Uncharacterized protein</fullName>
    </submittedName>
</protein>
<accession>A0ABP6PAQ6</accession>
<reference evidence="3" key="1">
    <citation type="journal article" date="2019" name="Int. J. Syst. Evol. Microbiol.">
        <title>The Global Catalogue of Microorganisms (GCM) 10K type strain sequencing project: providing services to taxonomists for standard genome sequencing and annotation.</title>
        <authorList>
            <consortium name="The Broad Institute Genomics Platform"/>
            <consortium name="The Broad Institute Genome Sequencing Center for Infectious Disease"/>
            <person name="Wu L."/>
            <person name="Ma J."/>
        </authorList>
    </citation>
    <scope>NUCLEOTIDE SEQUENCE [LARGE SCALE GENOMIC DNA]</scope>
    <source>
        <strain evidence="3">JCM 15614</strain>
    </source>
</reference>
<comment type="caution">
    <text evidence="2">The sequence shown here is derived from an EMBL/GenBank/DDBJ whole genome shotgun (WGS) entry which is preliminary data.</text>
</comment>
<evidence type="ECO:0000256" key="1">
    <source>
        <dbReference type="SAM" id="MobiDB-lite"/>
    </source>
</evidence>
<dbReference type="Proteomes" id="UP001499924">
    <property type="component" value="Unassembled WGS sequence"/>
</dbReference>
<gene>
    <name evidence="2" type="ORF">GCM10010531_28230</name>
</gene>
<evidence type="ECO:0000313" key="3">
    <source>
        <dbReference type="Proteomes" id="UP001499924"/>
    </source>
</evidence>
<organism evidence="2 3">
    <name type="scientific">Blastococcus jejuensis</name>
    <dbReference type="NCBI Taxonomy" id="351224"/>
    <lineage>
        <taxon>Bacteria</taxon>
        <taxon>Bacillati</taxon>
        <taxon>Actinomycetota</taxon>
        <taxon>Actinomycetes</taxon>
        <taxon>Geodermatophilales</taxon>
        <taxon>Geodermatophilaceae</taxon>
        <taxon>Blastococcus</taxon>
    </lineage>
</organism>
<dbReference type="EMBL" id="BAAAVV010000006">
    <property type="protein sequence ID" value="GAA3173043.1"/>
    <property type="molecule type" value="Genomic_DNA"/>
</dbReference>
<name>A0ABP6PAQ6_9ACTN</name>
<proteinExistence type="predicted"/>
<feature type="region of interest" description="Disordered" evidence="1">
    <location>
        <begin position="49"/>
        <end position="70"/>
    </location>
</feature>